<dbReference type="Proteomes" id="UP001066276">
    <property type="component" value="Chromosome 2_2"/>
</dbReference>
<accession>A0AAV7V1A3</accession>
<gene>
    <name evidence="1" type="ORF">NDU88_004466</name>
</gene>
<comment type="caution">
    <text evidence="1">The sequence shown here is derived from an EMBL/GenBank/DDBJ whole genome shotgun (WGS) entry which is preliminary data.</text>
</comment>
<proteinExistence type="predicted"/>
<dbReference type="EMBL" id="JANPWB010000004">
    <property type="protein sequence ID" value="KAJ1195185.1"/>
    <property type="molecule type" value="Genomic_DNA"/>
</dbReference>
<dbReference type="AlphaFoldDB" id="A0AAV7V1A3"/>
<evidence type="ECO:0000313" key="1">
    <source>
        <dbReference type="EMBL" id="KAJ1195185.1"/>
    </source>
</evidence>
<organism evidence="1 2">
    <name type="scientific">Pleurodeles waltl</name>
    <name type="common">Iberian ribbed newt</name>
    <dbReference type="NCBI Taxonomy" id="8319"/>
    <lineage>
        <taxon>Eukaryota</taxon>
        <taxon>Metazoa</taxon>
        <taxon>Chordata</taxon>
        <taxon>Craniata</taxon>
        <taxon>Vertebrata</taxon>
        <taxon>Euteleostomi</taxon>
        <taxon>Amphibia</taxon>
        <taxon>Batrachia</taxon>
        <taxon>Caudata</taxon>
        <taxon>Salamandroidea</taxon>
        <taxon>Salamandridae</taxon>
        <taxon>Pleurodelinae</taxon>
        <taxon>Pleurodeles</taxon>
    </lineage>
</organism>
<evidence type="ECO:0000313" key="2">
    <source>
        <dbReference type="Proteomes" id="UP001066276"/>
    </source>
</evidence>
<protein>
    <submittedName>
        <fullName evidence="1">Uncharacterized protein</fullName>
    </submittedName>
</protein>
<reference evidence="1" key="1">
    <citation type="journal article" date="2022" name="bioRxiv">
        <title>Sequencing and chromosome-scale assembly of the giantPleurodeles waltlgenome.</title>
        <authorList>
            <person name="Brown T."/>
            <person name="Elewa A."/>
            <person name="Iarovenko S."/>
            <person name="Subramanian E."/>
            <person name="Araus A.J."/>
            <person name="Petzold A."/>
            <person name="Susuki M."/>
            <person name="Suzuki K.-i.T."/>
            <person name="Hayashi T."/>
            <person name="Toyoda A."/>
            <person name="Oliveira C."/>
            <person name="Osipova E."/>
            <person name="Leigh N.D."/>
            <person name="Simon A."/>
            <person name="Yun M.H."/>
        </authorList>
    </citation>
    <scope>NUCLEOTIDE SEQUENCE</scope>
    <source>
        <strain evidence="1">20211129_DDA</strain>
        <tissue evidence="1">Liver</tissue>
    </source>
</reference>
<name>A0AAV7V1A3_PLEWA</name>
<sequence>MYTPLQLQAYINETLSPKDTRGRVGDALRIARFVDGFWETRATPGEDRQEKYKKAKPPRVLMNRPQAQYQELTLQYTLSRNSIKKRIVPHQGM</sequence>
<keyword evidence="2" id="KW-1185">Reference proteome</keyword>